<organism evidence="7">
    <name type="scientific">Araucaria cunninghamii</name>
    <name type="common">Hoop pine</name>
    <name type="synonym">Moreton Bay pine</name>
    <dbReference type="NCBI Taxonomy" id="56994"/>
    <lineage>
        <taxon>Eukaryota</taxon>
        <taxon>Viridiplantae</taxon>
        <taxon>Streptophyta</taxon>
        <taxon>Embryophyta</taxon>
        <taxon>Tracheophyta</taxon>
        <taxon>Spermatophyta</taxon>
        <taxon>Pinopsida</taxon>
        <taxon>Pinidae</taxon>
        <taxon>Conifers II</taxon>
        <taxon>Araucariales</taxon>
        <taxon>Araucariaceae</taxon>
        <taxon>Araucaria</taxon>
    </lineage>
</organism>
<comment type="similarity">
    <text evidence="2 6">Belongs to the glycosyl hydrolase 100 family.</text>
</comment>
<evidence type="ECO:0000256" key="2">
    <source>
        <dbReference type="ARBA" id="ARBA00007671"/>
    </source>
</evidence>
<dbReference type="FunFam" id="1.50.10.10:FF:000001">
    <property type="entry name" value="probable alkaline/neutral invertase B"/>
    <property type="match status" value="1"/>
</dbReference>
<proteinExistence type="inferred from homology"/>
<dbReference type="GO" id="GO:0005987">
    <property type="term" value="P:sucrose catabolic process"/>
    <property type="evidence" value="ECO:0007669"/>
    <property type="project" value="TreeGrafter"/>
</dbReference>
<evidence type="ECO:0000256" key="4">
    <source>
        <dbReference type="ARBA" id="ARBA00023277"/>
    </source>
</evidence>
<comment type="function">
    <text evidence="6">Invertase that cleaves sucrose into glucose and fructose.</text>
</comment>
<dbReference type="GO" id="GO:0005739">
    <property type="term" value="C:mitochondrion"/>
    <property type="evidence" value="ECO:0007669"/>
    <property type="project" value="TreeGrafter"/>
</dbReference>
<dbReference type="PANTHER" id="PTHR31916:SF49">
    <property type="entry name" value="ALKALINE_NEUTRAL INVERTASE C, MITOCHONDRIAL"/>
    <property type="match status" value="1"/>
</dbReference>
<keyword evidence="4 6" id="KW-0119">Carbohydrate metabolism</keyword>
<dbReference type="GO" id="GO:0033926">
    <property type="term" value="F:endo-alpha-N-acetylgalactosaminidase activity"/>
    <property type="evidence" value="ECO:0007669"/>
    <property type="project" value="UniProtKB-UniRule"/>
</dbReference>
<dbReference type="InterPro" id="IPR024746">
    <property type="entry name" value="Glyco_hydro_100"/>
</dbReference>
<evidence type="ECO:0000313" key="7">
    <source>
        <dbReference type="EMBL" id="JAG97694.1"/>
    </source>
</evidence>
<dbReference type="EC" id="3.2.1.26" evidence="6"/>
<dbReference type="AlphaFoldDB" id="A0A0D6R4E9"/>
<evidence type="ECO:0000256" key="6">
    <source>
        <dbReference type="RuleBase" id="RU367047"/>
    </source>
</evidence>
<evidence type="ECO:0000256" key="3">
    <source>
        <dbReference type="ARBA" id="ARBA00022801"/>
    </source>
</evidence>
<dbReference type="Gene3D" id="1.50.10.10">
    <property type="match status" value="1"/>
</dbReference>
<evidence type="ECO:0000256" key="5">
    <source>
        <dbReference type="ARBA" id="ARBA00023295"/>
    </source>
</evidence>
<protein>
    <recommendedName>
        <fullName evidence="6">Alkaline/neutral invertase</fullName>
        <ecNumber evidence="6">3.2.1.26</ecNumber>
    </recommendedName>
</protein>
<sequence>MLRGDTEIVRNFLLHILQLQSWEKTVDCYSPGQGLMPASFKVRTVPLDGNNEAVEEVLDPDFGESAIGRVAPVDSGLWWIILLRAYGRITGDFALQERVDVQTGIKLILKLCLADGFDMFPTLLVTDGSCMIDRRMGIHGHPLEIQALFYSALRCAREMLIVDDGSMNLMRAVNSRLSALAFHIREYYWVDMRKLNEIYRYKTEEYSHDAVNKFNIYPEQIPSWLVDWMPDQGGFLIGNLQPAHMDFRFFSLGNLWAIVTSLTTPEQAESILNLIETKWDDIMGKMPMKICFPALEYEEWRIITGSDPKNTPWSYHNGGSWPTLLWQFTVACIKMGRPDLASRAVEVAEKRISKDRWPEYYDTKTARFIGKQARLYQTWSIAGYLVAKSLLENPELATILSCEEDLALMEGCSCPLSASPRRKCSRNAMRSRILV</sequence>
<dbReference type="GO" id="GO:0004575">
    <property type="term" value="F:sucrose alpha-glucosidase activity"/>
    <property type="evidence" value="ECO:0007669"/>
    <property type="project" value="TreeGrafter"/>
</dbReference>
<keyword evidence="3 6" id="KW-0378">Hydrolase</keyword>
<reference evidence="7" key="1">
    <citation type="submission" date="2015-03" db="EMBL/GenBank/DDBJ databases">
        <title>A transcriptome of Araucaria cunninghamii, an australian fine timber species.</title>
        <authorList>
            <person name="Jing Yi C.J.Y."/>
            <person name="Yin San L.Y.S."/>
            <person name="Abdul Karim S.S."/>
            <person name="Wan Azmi N.N."/>
            <person name="Hercus R.R."/>
            <person name="Croft L.L."/>
        </authorList>
    </citation>
    <scope>NUCLEOTIDE SEQUENCE</scope>
    <source>
        <strain evidence="7">MI0301</strain>
        <tissue evidence="7">Leaf</tissue>
    </source>
</reference>
<dbReference type="Pfam" id="PF12899">
    <property type="entry name" value="Glyco_hydro_100"/>
    <property type="match status" value="1"/>
</dbReference>
<dbReference type="EMBL" id="GCKF01031727">
    <property type="protein sequence ID" value="JAG97694.1"/>
    <property type="molecule type" value="Transcribed_RNA"/>
</dbReference>
<comment type="catalytic activity">
    <reaction evidence="1 6">
        <text>Hydrolysis of terminal non-reducing beta-D-fructofuranoside residues in beta-D-fructofuranosides.</text>
        <dbReference type="EC" id="3.2.1.26"/>
    </reaction>
</comment>
<name>A0A0D6R4E9_ARACU</name>
<dbReference type="InterPro" id="IPR008928">
    <property type="entry name" value="6-hairpin_glycosidase_sf"/>
</dbReference>
<dbReference type="InterPro" id="IPR012341">
    <property type="entry name" value="6hp_glycosidase-like_sf"/>
</dbReference>
<dbReference type="PANTHER" id="PTHR31916">
    <property type="match status" value="1"/>
</dbReference>
<accession>A0A0D6R4E9</accession>
<keyword evidence="5 6" id="KW-0326">Glycosidase</keyword>
<evidence type="ECO:0000256" key="1">
    <source>
        <dbReference type="ARBA" id="ARBA00000094"/>
    </source>
</evidence>
<dbReference type="SUPFAM" id="SSF48208">
    <property type="entry name" value="Six-hairpin glycosidases"/>
    <property type="match status" value="1"/>
</dbReference>